<feature type="transmembrane region" description="Helical" evidence="6">
    <location>
        <begin position="12"/>
        <end position="32"/>
    </location>
</feature>
<feature type="transmembrane region" description="Helical" evidence="6">
    <location>
        <begin position="200"/>
        <end position="217"/>
    </location>
</feature>
<evidence type="ECO:0000256" key="3">
    <source>
        <dbReference type="ARBA" id="ARBA00022692"/>
    </source>
</evidence>
<evidence type="ECO:0000313" key="9">
    <source>
        <dbReference type="EMBL" id="BDY13023.1"/>
    </source>
</evidence>
<feature type="transmembrane region" description="Helical" evidence="6">
    <location>
        <begin position="38"/>
        <end position="59"/>
    </location>
</feature>
<protein>
    <recommendedName>
        <fullName evidence="7">Cytochrome b561 bacterial/Ni-hydrogenase domain-containing protein</fullName>
    </recommendedName>
</protein>
<evidence type="ECO:0000256" key="1">
    <source>
        <dbReference type="ARBA" id="ARBA00004651"/>
    </source>
</evidence>
<dbReference type="InterPro" id="IPR051542">
    <property type="entry name" value="Hydrogenase_cytochrome"/>
</dbReference>
<proteinExistence type="predicted"/>
<feature type="transmembrane region" description="Helical" evidence="6">
    <location>
        <begin position="141"/>
        <end position="166"/>
    </location>
</feature>
<evidence type="ECO:0000256" key="4">
    <source>
        <dbReference type="ARBA" id="ARBA00022989"/>
    </source>
</evidence>
<evidence type="ECO:0000256" key="6">
    <source>
        <dbReference type="SAM" id="Phobius"/>
    </source>
</evidence>
<comment type="subcellular location">
    <subcellularLocation>
        <location evidence="1">Cell membrane</location>
        <topology evidence="1">Multi-pass membrane protein</topology>
    </subcellularLocation>
</comment>
<evidence type="ECO:0000256" key="2">
    <source>
        <dbReference type="ARBA" id="ARBA00022475"/>
    </source>
</evidence>
<accession>A0ABN6WUZ3</accession>
<dbReference type="PANTHER" id="PTHR30485:SF2">
    <property type="entry name" value="BLL0597 PROTEIN"/>
    <property type="match status" value="1"/>
</dbReference>
<evidence type="ECO:0000313" key="10">
    <source>
        <dbReference type="Proteomes" id="UP001321445"/>
    </source>
</evidence>
<feature type="transmembrane region" description="Helical" evidence="6">
    <location>
        <begin position="99"/>
        <end position="121"/>
    </location>
</feature>
<keyword evidence="5 6" id="KW-0472">Membrane</keyword>
<dbReference type="EMBL" id="AP027370">
    <property type="protein sequence ID" value="BDY12906.1"/>
    <property type="molecule type" value="Genomic_DNA"/>
</dbReference>
<keyword evidence="3 6" id="KW-0812">Transmembrane</keyword>
<name>A0ABN6WUZ3_9BACT</name>
<sequence length="386" mass="44753">MKRKIYVWPLCIRTFHWLYALSFFAAFVLVWFENLLTLHVAFGMVFLLLALFRLSWGIIGPLYSNFRCFDFQGDHLVNYILHLFGQKEKTPGHNPASSWGAMVMLVLGFLLGMTGLLLYGIQEGRGIVSFLNPYFFGYMDQIGLIHTFSAYLLLAVVMIHIGGVVFEQLYHHTGIIWSMFTGYKYDTEGIDVHLDWKQNFFAAFFLFGSVWIYYYIVHTPDNALVKSRFADIDYEKAQPVLALECGDCHIVFPAYLLPEKSWKIIMDTPEDHYGEELDLDTEDAETIRAYLLRHSAERSTREAAVKVLASVKGRENVLSIVRTPYWRKRHKEIPTKVFKSKAVDSKYSCDACHPDILKGRIEDDAIRLPDVPFKDALKMHIYPKWR</sequence>
<evidence type="ECO:0000259" key="7">
    <source>
        <dbReference type="Pfam" id="PF01292"/>
    </source>
</evidence>
<reference evidence="8 10" key="1">
    <citation type="submission" date="2023-03" db="EMBL/GenBank/DDBJ databases">
        <title>Description of Hydrogenimonas sp. ISO32.</title>
        <authorList>
            <person name="Mino S."/>
            <person name="Fukazawa S."/>
            <person name="Sawabe T."/>
        </authorList>
    </citation>
    <scope>NUCLEOTIDE SEQUENCE [LARGE SCALE GENOMIC DNA]</scope>
    <source>
        <strain evidence="8 10">ISO32</strain>
    </source>
</reference>
<dbReference type="InterPro" id="IPR016174">
    <property type="entry name" value="Di-haem_cyt_TM"/>
</dbReference>
<evidence type="ECO:0000256" key="5">
    <source>
        <dbReference type="ARBA" id="ARBA00023136"/>
    </source>
</evidence>
<dbReference type="SUPFAM" id="SSF81342">
    <property type="entry name" value="Transmembrane di-heme cytochromes"/>
    <property type="match status" value="1"/>
</dbReference>
<keyword evidence="2" id="KW-1003">Cell membrane</keyword>
<dbReference type="InterPro" id="IPR018588">
    <property type="entry name" value="Dihaem_cytochrome-c"/>
</dbReference>
<keyword evidence="4 6" id="KW-1133">Transmembrane helix</keyword>
<gene>
    <name evidence="8" type="ORF">HCR_12180</name>
    <name evidence="9" type="ORF">HCR_13350</name>
</gene>
<organism evidence="8 10">
    <name type="scientific">Hydrogenimonas cancrithermarum</name>
    <dbReference type="NCBI Taxonomy" id="2993563"/>
    <lineage>
        <taxon>Bacteria</taxon>
        <taxon>Pseudomonadati</taxon>
        <taxon>Campylobacterota</taxon>
        <taxon>Epsilonproteobacteria</taxon>
        <taxon>Campylobacterales</taxon>
        <taxon>Hydrogenimonadaceae</taxon>
        <taxon>Hydrogenimonas</taxon>
    </lineage>
</organism>
<feature type="domain" description="Cytochrome b561 bacterial/Ni-hydrogenase" evidence="7">
    <location>
        <begin position="7"/>
        <end position="182"/>
    </location>
</feature>
<dbReference type="RefSeq" id="WP_286335957.1">
    <property type="nucleotide sequence ID" value="NZ_AP027370.1"/>
</dbReference>
<evidence type="ECO:0000313" key="8">
    <source>
        <dbReference type="EMBL" id="BDY12906.1"/>
    </source>
</evidence>
<dbReference type="Gene3D" id="1.20.950.20">
    <property type="entry name" value="Transmembrane di-heme cytochromes, Chain C"/>
    <property type="match status" value="1"/>
</dbReference>
<dbReference type="Proteomes" id="UP001321445">
    <property type="component" value="Chromosome"/>
</dbReference>
<dbReference type="EMBL" id="AP027370">
    <property type="protein sequence ID" value="BDY13023.1"/>
    <property type="molecule type" value="Genomic_DNA"/>
</dbReference>
<dbReference type="PANTHER" id="PTHR30485">
    <property type="entry name" value="NI/FE-HYDROGENASE 1 B-TYPE CYTOCHROME SUBUNIT"/>
    <property type="match status" value="1"/>
</dbReference>
<dbReference type="Pfam" id="PF01292">
    <property type="entry name" value="Ni_hydr_CYTB"/>
    <property type="match status" value="1"/>
</dbReference>
<dbReference type="Pfam" id="PF09626">
    <property type="entry name" value="DHC"/>
    <property type="match status" value="1"/>
</dbReference>
<keyword evidence="10" id="KW-1185">Reference proteome</keyword>
<dbReference type="InterPro" id="IPR011577">
    <property type="entry name" value="Cyt_b561_bac/Ni-Hgenase"/>
</dbReference>